<evidence type="ECO:0000313" key="3">
    <source>
        <dbReference type="Proteomes" id="UP000036356"/>
    </source>
</evidence>
<comment type="caution">
    <text evidence="2">The sequence shown here is derived from an EMBL/GenBank/DDBJ whole genome shotgun (WGS) entry which is preliminary data.</text>
</comment>
<evidence type="ECO:0000313" key="2">
    <source>
        <dbReference type="EMBL" id="KLU63777.1"/>
    </source>
</evidence>
<reference evidence="2 3" key="1">
    <citation type="submission" date="2015-06" db="EMBL/GenBank/DDBJ databases">
        <title>Draft genome of the moderately acidophilic sulfate reducer Candidatus Desulfosporosinus acididurans strain M1.</title>
        <authorList>
            <person name="Poehlein A."/>
            <person name="Petzsch P."/>
            <person name="Johnson B.D."/>
            <person name="Schloemann M."/>
            <person name="Daniel R."/>
            <person name="Muehling M."/>
        </authorList>
    </citation>
    <scope>NUCLEOTIDE SEQUENCE [LARGE SCALE GENOMIC DNA]</scope>
    <source>
        <strain evidence="2 3">M1</strain>
    </source>
</reference>
<dbReference type="STRING" id="476652.DEAC_c43060"/>
<name>A0A0J1FK18_9FIRM</name>
<organism evidence="2 3">
    <name type="scientific">Desulfosporosinus acididurans</name>
    <dbReference type="NCBI Taxonomy" id="476652"/>
    <lineage>
        <taxon>Bacteria</taxon>
        <taxon>Bacillati</taxon>
        <taxon>Bacillota</taxon>
        <taxon>Clostridia</taxon>
        <taxon>Eubacteriales</taxon>
        <taxon>Desulfitobacteriaceae</taxon>
        <taxon>Desulfosporosinus</taxon>
    </lineage>
</organism>
<keyword evidence="1" id="KW-0175">Coiled coil</keyword>
<keyword evidence="3" id="KW-1185">Reference proteome</keyword>
<protein>
    <recommendedName>
        <fullName evidence="4">Chromosome partition protein Smc</fullName>
    </recommendedName>
</protein>
<dbReference type="RefSeq" id="WP_047812069.1">
    <property type="nucleotide sequence ID" value="NZ_LDZY01000026.1"/>
</dbReference>
<sequence length="164" mass="19563">MSEMKGLDKLIIDSQQKLGSVYLRYRELERNCQYFINRYNEDTEQVRSLKQSLANKNLNYELRLRLRAKLDSVEKRKGQRSQKLAKKKQLLTKIQANMRSVDKLRIDQENVKKLKAQEERDRKELIRLQQSVESYDKQCRAGLKKIDSELDYYLNALKSNEFAV</sequence>
<feature type="coiled-coil region" evidence="1">
    <location>
        <begin position="101"/>
        <end position="131"/>
    </location>
</feature>
<dbReference type="Proteomes" id="UP000036356">
    <property type="component" value="Unassembled WGS sequence"/>
</dbReference>
<dbReference type="EMBL" id="LDZY01000026">
    <property type="protein sequence ID" value="KLU63777.1"/>
    <property type="molecule type" value="Genomic_DNA"/>
</dbReference>
<dbReference type="PATRIC" id="fig|476652.3.peg.4562"/>
<evidence type="ECO:0008006" key="4">
    <source>
        <dbReference type="Google" id="ProtNLM"/>
    </source>
</evidence>
<proteinExistence type="predicted"/>
<evidence type="ECO:0000256" key="1">
    <source>
        <dbReference type="SAM" id="Coils"/>
    </source>
</evidence>
<dbReference type="AlphaFoldDB" id="A0A0J1FK18"/>
<gene>
    <name evidence="2" type="ORF">DEAC_c43060</name>
</gene>
<accession>A0A0J1FK18</accession>